<dbReference type="Proteomes" id="UP001044222">
    <property type="component" value="Unassembled WGS sequence"/>
</dbReference>
<accession>A0A9D3RH33</accession>
<feature type="compositionally biased region" description="Basic and acidic residues" evidence="1">
    <location>
        <begin position="80"/>
        <end position="110"/>
    </location>
</feature>
<proteinExistence type="predicted"/>
<organism evidence="2 3">
    <name type="scientific">Anguilla anguilla</name>
    <name type="common">European freshwater eel</name>
    <name type="synonym">Muraena anguilla</name>
    <dbReference type="NCBI Taxonomy" id="7936"/>
    <lineage>
        <taxon>Eukaryota</taxon>
        <taxon>Metazoa</taxon>
        <taxon>Chordata</taxon>
        <taxon>Craniata</taxon>
        <taxon>Vertebrata</taxon>
        <taxon>Euteleostomi</taxon>
        <taxon>Actinopterygii</taxon>
        <taxon>Neopterygii</taxon>
        <taxon>Teleostei</taxon>
        <taxon>Anguilliformes</taxon>
        <taxon>Anguillidae</taxon>
        <taxon>Anguilla</taxon>
    </lineage>
</organism>
<dbReference type="AlphaFoldDB" id="A0A9D3RH33"/>
<evidence type="ECO:0000256" key="1">
    <source>
        <dbReference type="SAM" id="MobiDB-lite"/>
    </source>
</evidence>
<evidence type="ECO:0000313" key="3">
    <source>
        <dbReference type="Proteomes" id="UP001044222"/>
    </source>
</evidence>
<keyword evidence="3" id="KW-1185">Reference proteome</keyword>
<sequence>MTEEKVFNNLAQNQDLNDIISLIRSYQRMILILHPCVSEGTISQARSDGIRFRGDHFRHSRVMRSTSMETIFTIPEYNKEEVDNLPKNPKTQELHTEQAHDITDPTHDITTRMATSGRPG</sequence>
<gene>
    <name evidence="2" type="ORF">ANANG_G00318970</name>
</gene>
<reference evidence="2" key="1">
    <citation type="submission" date="2021-01" db="EMBL/GenBank/DDBJ databases">
        <title>A chromosome-scale assembly of European eel, Anguilla anguilla.</title>
        <authorList>
            <person name="Henkel C."/>
            <person name="Jong-Raadsen S.A."/>
            <person name="Dufour S."/>
            <person name="Weltzien F.-A."/>
            <person name="Palstra A.P."/>
            <person name="Pelster B."/>
            <person name="Spaink H.P."/>
            <person name="Van Den Thillart G.E."/>
            <person name="Jansen H."/>
            <person name="Zahm M."/>
            <person name="Klopp C."/>
            <person name="Cedric C."/>
            <person name="Louis A."/>
            <person name="Berthelot C."/>
            <person name="Parey E."/>
            <person name="Roest Crollius H."/>
            <person name="Montfort J."/>
            <person name="Robinson-Rechavi M."/>
            <person name="Bucao C."/>
            <person name="Bouchez O."/>
            <person name="Gislard M."/>
            <person name="Lluch J."/>
            <person name="Milhes M."/>
            <person name="Lampietro C."/>
            <person name="Lopez Roques C."/>
            <person name="Donnadieu C."/>
            <person name="Braasch I."/>
            <person name="Desvignes T."/>
            <person name="Postlethwait J."/>
            <person name="Bobe J."/>
            <person name="Guiguen Y."/>
            <person name="Dirks R."/>
        </authorList>
    </citation>
    <scope>NUCLEOTIDE SEQUENCE</scope>
    <source>
        <strain evidence="2">Tag_6206</strain>
        <tissue evidence="2">Liver</tissue>
    </source>
</reference>
<feature type="region of interest" description="Disordered" evidence="1">
    <location>
        <begin position="80"/>
        <end position="120"/>
    </location>
</feature>
<name>A0A9D3RH33_ANGAN</name>
<comment type="caution">
    <text evidence="2">The sequence shown here is derived from an EMBL/GenBank/DDBJ whole genome shotgun (WGS) entry which is preliminary data.</text>
</comment>
<evidence type="ECO:0000313" key="2">
    <source>
        <dbReference type="EMBL" id="KAG5830036.1"/>
    </source>
</evidence>
<dbReference type="EMBL" id="JAFIRN010000524">
    <property type="protein sequence ID" value="KAG5830036.1"/>
    <property type="molecule type" value="Genomic_DNA"/>
</dbReference>
<protein>
    <submittedName>
        <fullName evidence="2">Uncharacterized protein</fullName>
    </submittedName>
</protein>